<evidence type="ECO:0000256" key="1">
    <source>
        <dbReference type="SAM" id="MobiDB-lite"/>
    </source>
</evidence>
<dbReference type="EMBL" id="AVOT02010059">
    <property type="protein sequence ID" value="MBW0489406.1"/>
    <property type="molecule type" value="Genomic_DNA"/>
</dbReference>
<feature type="region of interest" description="Disordered" evidence="1">
    <location>
        <begin position="1"/>
        <end position="51"/>
    </location>
</feature>
<dbReference type="Proteomes" id="UP000765509">
    <property type="component" value="Unassembled WGS sequence"/>
</dbReference>
<feature type="compositionally biased region" description="Basic and acidic residues" evidence="1">
    <location>
        <begin position="1"/>
        <end position="35"/>
    </location>
</feature>
<gene>
    <name evidence="2" type="ORF">O181_029121</name>
</gene>
<comment type="caution">
    <text evidence="2">The sequence shown here is derived from an EMBL/GenBank/DDBJ whole genome shotgun (WGS) entry which is preliminary data.</text>
</comment>
<sequence length="95" mass="11036">MEKPVVKQKKEEEVKPTEKKSEDKSTSIAHVEDWSNWKPPTIPSANDPFESHIGLRHTKKRLERQAPKKKASIPGTYIEEEKEEEMVIIPTEFHS</sequence>
<organism evidence="2 3">
    <name type="scientific">Austropuccinia psidii MF-1</name>
    <dbReference type="NCBI Taxonomy" id="1389203"/>
    <lineage>
        <taxon>Eukaryota</taxon>
        <taxon>Fungi</taxon>
        <taxon>Dikarya</taxon>
        <taxon>Basidiomycota</taxon>
        <taxon>Pucciniomycotina</taxon>
        <taxon>Pucciniomycetes</taxon>
        <taxon>Pucciniales</taxon>
        <taxon>Sphaerophragmiaceae</taxon>
        <taxon>Austropuccinia</taxon>
    </lineage>
</organism>
<keyword evidence="3" id="KW-1185">Reference proteome</keyword>
<proteinExistence type="predicted"/>
<accession>A0A9Q3CQH5</accession>
<evidence type="ECO:0000313" key="2">
    <source>
        <dbReference type="EMBL" id="MBW0489406.1"/>
    </source>
</evidence>
<reference evidence="2" key="1">
    <citation type="submission" date="2021-03" db="EMBL/GenBank/DDBJ databases">
        <title>Draft genome sequence of rust myrtle Austropuccinia psidii MF-1, a brazilian biotype.</title>
        <authorList>
            <person name="Quecine M.C."/>
            <person name="Pachon D.M.R."/>
            <person name="Bonatelli M.L."/>
            <person name="Correr F.H."/>
            <person name="Franceschini L.M."/>
            <person name="Leite T.F."/>
            <person name="Margarido G.R.A."/>
            <person name="Almeida C.A."/>
            <person name="Ferrarezi J.A."/>
            <person name="Labate C.A."/>
        </authorList>
    </citation>
    <scope>NUCLEOTIDE SEQUENCE</scope>
    <source>
        <strain evidence="2">MF-1</strain>
    </source>
</reference>
<dbReference type="AlphaFoldDB" id="A0A9Q3CQH5"/>
<protein>
    <submittedName>
        <fullName evidence="2">Uncharacterized protein</fullName>
    </submittedName>
</protein>
<evidence type="ECO:0000313" key="3">
    <source>
        <dbReference type="Proteomes" id="UP000765509"/>
    </source>
</evidence>
<name>A0A9Q3CQH5_9BASI</name>